<keyword evidence="1" id="KW-0812">Transmembrane</keyword>
<dbReference type="Proteomes" id="UP000050761">
    <property type="component" value="Unassembled WGS sequence"/>
</dbReference>
<dbReference type="WBParaSite" id="HPBE_0002026001-mRNA-1">
    <property type="protein sequence ID" value="HPBE_0002026001-mRNA-1"/>
    <property type="gene ID" value="HPBE_0002026001"/>
</dbReference>
<evidence type="ECO:0000313" key="2">
    <source>
        <dbReference type="EMBL" id="VDP19026.1"/>
    </source>
</evidence>
<proteinExistence type="predicted"/>
<reference evidence="4" key="2">
    <citation type="submission" date="2019-09" db="UniProtKB">
        <authorList>
            <consortium name="WormBaseParasite"/>
        </authorList>
    </citation>
    <scope>IDENTIFICATION</scope>
</reference>
<keyword evidence="1" id="KW-1133">Transmembrane helix</keyword>
<dbReference type="OrthoDB" id="7933078at2759"/>
<accession>A0A183GDE4</accession>
<keyword evidence="3" id="KW-1185">Reference proteome</keyword>
<feature type="transmembrane region" description="Helical" evidence="1">
    <location>
        <begin position="84"/>
        <end position="107"/>
    </location>
</feature>
<feature type="transmembrane region" description="Helical" evidence="1">
    <location>
        <begin position="52"/>
        <end position="72"/>
    </location>
</feature>
<dbReference type="AlphaFoldDB" id="A0A183GDE4"/>
<organism evidence="3 4">
    <name type="scientific">Heligmosomoides polygyrus</name>
    <name type="common">Parasitic roundworm</name>
    <dbReference type="NCBI Taxonomy" id="6339"/>
    <lineage>
        <taxon>Eukaryota</taxon>
        <taxon>Metazoa</taxon>
        <taxon>Ecdysozoa</taxon>
        <taxon>Nematoda</taxon>
        <taxon>Chromadorea</taxon>
        <taxon>Rhabditida</taxon>
        <taxon>Rhabditina</taxon>
        <taxon>Rhabditomorpha</taxon>
        <taxon>Strongyloidea</taxon>
        <taxon>Heligmosomidae</taxon>
        <taxon>Heligmosomoides</taxon>
    </lineage>
</organism>
<accession>A0A3P8FIQ6</accession>
<name>A0A183GDE4_HELPZ</name>
<evidence type="ECO:0000313" key="4">
    <source>
        <dbReference type="WBParaSite" id="HPBE_0002026001-mRNA-1"/>
    </source>
</evidence>
<sequence length="154" mass="17147">LSPWYLCVDPPLPHLSACPHQHHYASHDLHVLPSSHLHSGTSDTNDNFDTEVVYVICAMNSSVFLGHAIYCMQSSCSLRVLPSLLGTLCLAALQAWCLQSLLLVASFDYSPCVIVSFLICCYVHWNVAYFMNHLTRKEVILACSKVFTSCPKLC</sequence>
<protein>
    <submittedName>
        <fullName evidence="4">Vesicle transport protein</fullName>
    </submittedName>
</protein>
<reference evidence="2 3" key="1">
    <citation type="submission" date="2018-11" db="EMBL/GenBank/DDBJ databases">
        <authorList>
            <consortium name="Pathogen Informatics"/>
        </authorList>
    </citation>
    <scope>NUCLEOTIDE SEQUENCE [LARGE SCALE GENOMIC DNA]</scope>
</reference>
<evidence type="ECO:0000256" key="1">
    <source>
        <dbReference type="SAM" id="Phobius"/>
    </source>
</evidence>
<keyword evidence="1" id="KW-0472">Membrane</keyword>
<evidence type="ECO:0000313" key="3">
    <source>
        <dbReference type="Proteomes" id="UP000050761"/>
    </source>
</evidence>
<gene>
    <name evidence="2" type="ORF">HPBE_LOCUS20258</name>
</gene>
<feature type="transmembrane region" description="Helical" evidence="1">
    <location>
        <begin position="113"/>
        <end position="131"/>
    </location>
</feature>
<dbReference type="EMBL" id="UZAH01031999">
    <property type="protein sequence ID" value="VDP19026.1"/>
    <property type="molecule type" value="Genomic_DNA"/>
</dbReference>